<feature type="transmembrane region" description="Helical" evidence="1">
    <location>
        <begin position="89"/>
        <end position="115"/>
    </location>
</feature>
<keyword evidence="1" id="KW-0812">Transmembrane</keyword>
<dbReference type="AlphaFoldDB" id="A0AAE3K8N2"/>
<feature type="transmembrane region" description="Helical" evidence="1">
    <location>
        <begin position="233"/>
        <end position="250"/>
    </location>
</feature>
<dbReference type="Pfam" id="PF24400">
    <property type="entry name" value="DUF7544"/>
    <property type="match status" value="1"/>
</dbReference>
<dbReference type="RefSeq" id="WP_174652153.1">
    <property type="nucleotide sequence ID" value="NZ_JAKRVX010000002.1"/>
</dbReference>
<feature type="transmembrane region" description="Helical" evidence="1">
    <location>
        <begin position="288"/>
        <end position="310"/>
    </location>
</feature>
<dbReference type="EMBL" id="JAKRVX010000002">
    <property type="protein sequence ID" value="MCL9816685.1"/>
    <property type="molecule type" value="Genomic_DNA"/>
</dbReference>
<evidence type="ECO:0000313" key="2">
    <source>
        <dbReference type="EMBL" id="MCL9816685.1"/>
    </source>
</evidence>
<keyword evidence="3" id="KW-1185">Reference proteome</keyword>
<sequence length="345" mass="36929">MSWYAVDSVDTALNATRRFLFPFKILAWIKLAVIVVFLGSVGSTVNPPGISVSFSGPIEALPELFSEPAVQQAVADGTDQLTAAELTTVVAIIVVALLVWLLFRTIVAAFWFVFYDSIRENTVSIITPFIDRFGQALRVVGFKIGITAILAAPVVGVGIVGYFFAVSIRDPSTAAAIGLLILGLYSALATLLLWGLFRFTDEFVVPIMTLTDGGVVAAWTAFTPTLRTEWKQFIGYLLVHFLLALLIGIAQSVILFVVIGLVAAIALLAGIILVFGIAGSVAVAMESIGILVALATVAVFAIVAIVLIALPLRILVVSYLTVYELSVLRLADRDFDLLAAVQPRE</sequence>
<name>A0AAE3K8N2_9EURY</name>
<feature type="transmembrane region" description="Helical" evidence="1">
    <location>
        <begin position="136"/>
        <end position="164"/>
    </location>
</feature>
<protein>
    <submittedName>
        <fullName evidence="2">Uncharacterized protein</fullName>
    </submittedName>
</protein>
<evidence type="ECO:0000256" key="1">
    <source>
        <dbReference type="SAM" id="Phobius"/>
    </source>
</evidence>
<accession>A0AAE3K8N2</accession>
<dbReference type="InterPro" id="IPR055966">
    <property type="entry name" value="DUF7544"/>
</dbReference>
<reference evidence="2" key="2">
    <citation type="submission" date="2022-02" db="EMBL/GenBank/DDBJ databases">
        <authorList>
            <person name="Elcheninov A.G."/>
            <person name="Sorokin D.Y."/>
            <person name="Kublanov I.V."/>
        </authorList>
    </citation>
    <scope>NUCLEOTIDE SEQUENCE</scope>
    <source>
        <strain evidence="2">AArc-St2</strain>
    </source>
</reference>
<feature type="transmembrane region" description="Helical" evidence="1">
    <location>
        <begin position="176"/>
        <end position="196"/>
    </location>
</feature>
<keyword evidence="1" id="KW-0472">Membrane</keyword>
<evidence type="ECO:0000313" key="3">
    <source>
        <dbReference type="Proteomes" id="UP001203207"/>
    </source>
</evidence>
<feature type="transmembrane region" description="Helical" evidence="1">
    <location>
        <begin position="25"/>
        <end position="45"/>
    </location>
</feature>
<keyword evidence="1" id="KW-1133">Transmembrane helix</keyword>
<feature type="transmembrane region" description="Helical" evidence="1">
    <location>
        <begin position="257"/>
        <end position="282"/>
    </location>
</feature>
<reference evidence="2" key="1">
    <citation type="journal article" date="2022" name="Syst. Appl. Microbiol.">
        <title>Natronocalculus amylovorans gen. nov., sp. nov., and Natranaeroarchaeum aerophilus sp. nov., dominant culturable amylolytic natronoarchaea from hypersaline soda lakes in southwestern Siberia.</title>
        <authorList>
            <person name="Sorokin D.Y."/>
            <person name="Elcheninov A.G."/>
            <person name="Khizhniak T.V."/>
            <person name="Koenen M."/>
            <person name="Bale N.J."/>
            <person name="Damste J.S.S."/>
            <person name="Kublanov I.V."/>
        </authorList>
    </citation>
    <scope>NUCLEOTIDE SEQUENCE</scope>
    <source>
        <strain evidence="2">AArc-St2</strain>
    </source>
</reference>
<proteinExistence type="predicted"/>
<gene>
    <name evidence="2" type="ORF">AArcSt2_06980</name>
</gene>
<comment type="caution">
    <text evidence="2">The sequence shown here is derived from an EMBL/GenBank/DDBJ whole genome shotgun (WGS) entry which is preliminary data.</text>
</comment>
<organism evidence="2 3">
    <name type="scientific">Natronocalculus amylovorans</name>
    <dbReference type="NCBI Taxonomy" id="2917812"/>
    <lineage>
        <taxon>Archaea</taxon>
        <taxon>Methanobacteriati</taxon>
        <taxon>Methanobacteriota</taxon>
        <taxon>Stenosarchaea group</taxon>
        <taxon>Halobacteria</taxon>
        <taxon>Halobacteriales</taxon>
        <taxon>Haloferacaceae</taxon>
        <taxon>Natronocalculus</taxon>
    </lineage>
</organism>
<dbReference type="Proteomes" id="UP001203207">
    <property type="component" value="Unassembled WGS sequence"/>
</dbReference>
<feature type="transmembrane region" description="Helical" evidence="1">
    <location>
        <begin position="203"/>
        <end position="221"/>
    </location>
</feature>